<dbReference type="Proteomes" id="UP000609121">
    <property type="component" value="Unassembled WGS sequence"/>
</dbReference>
<gene>
    <name evidence="2" type="ORF">ICN82_04630</name>
</gene>
<proteinExistence type="predicted"/>
<sequence>MTRQIPIGEFLAELHRRTICHRAPDPAATGADRALEHQRRLIAEHDRRSGRSAERPPQPDVVRRSASEKDRLLRARREAVLATLQHDPATPPTQLRDQLGAPLTTILRDIEALRLGGLIPMKEDRT</sequence>
<protein>
    <submittedName>
        <fullName evidence="2">Uncharacterized protein</fullName>
    </submittedName>
</protein>
<dbReference type="RefSeq" id="WP_193180145.1">
    <property type="nucleotide sequence ID" value="NZ_JACVXA010000009.1"/>
</dbReference>
<accession>A0A8J6YQ60</accession>
<dbReference type="AlphaFoldDB" id="A0A8J6YQ60"/>
<dbReference type="EMBL" id="JACVXA010000009">
    <property type="protein sequence ID" value="MBE3637488.1"/>
    <property type="molecule type" value="Genomic_DNA"/>
</dbReference>
<evidence type="ECO:0000256" key="1">
    <source>
        <dbReference type="SAM" id="MobiDB-lite"/>
    </source>
</evidence>
<comment type="caution">
    <text evidence="2">The sequence shown here is derived from an EMBL/GenBank/DDBJ whole genome shotgun (WGS) entry which is preliminary data.</text>
</comment>
<feature type="region of interest" description="Disordered" evidence="1">
    <location>
        <begin position="23"/>
        <end position="69"/>
    </location>
</feature>
<evidence type="ECO:0000313" key="3">
    <source>
        <dbReference type="Proteomes" id="UP000609121"/>
    </source>
</evidence>
<keyword evidence="3" id="KW-1185">Reference proteome</keyword>
<reference evidence="2" key="1">
    <citation type="submission" date="2020-09" db="EMBL/GenBank/DDBJ databases">
        <title>A novel bacterium of genus Mangrovicoccus, isolated from South China Sea.</title>
        <authorList>
            <person name="Huang H."/>
            <person name="Mo K."/>
            <person name="Hu Y."/>
        </authorList>
    </citation>
    <scope>NUCLEOTIDE SEQUENCE</scope>
    <source>
        <strain evidence="2">HB182678</strain>
    </source>
</reference>
<evidence type="ECO:0000313" key="2">
    <source>
        <dbReference type="EMBL" id="MBE3637488.1"/>
    </source>
</evidence>
<name>A0A8J6YQ60_9RHOB</name>
<feature type="compositionally biased region" description="Basic and acidic residues" evidence="1">
    <location>
        <begin position="33"/>
        <end position="54"/>
    </location>
</feature>
<organism evidence="2 3">
    <name type="scientific">Mangrovicoccus algicola</name>
    <dbReference type="NCBI Taxonomy" id="2771008"/>
    <lineage>
        <taxon>Bacteria</taxon>
        <taxon>Pseudomonadati</taxon>
        <taxon>Pseudomonadota</taxon>
        <taxon>Alphaproteobacteria</taxon>
        <taxon>Rhodobacterales</taxon>
        <taxon>Paracoccaceae</taxon>
        <taxon>Mangrovicoccus</taxon>
    </lineage>
</organism>